<dbReference type="EMBL" id="MH598806">
    <property type="protein sequence ID" value="AXH71382.1"/>
    <property type="molecule type" value="Genomic_DNA"/>
</dbReference>
<protein>
    <submittedName>
        <fullName evidence="1">Uncharacterized protein</fullName>
    </submittedName>
</protein>
<name>A0AC59HC90_9CAUD</name>
<proteinExistence type="predicted"/>
<accession>A0AC59HC90</accession>
<dbReference type="Proteomes" id="UP000317351">
    <property type="component" value="Segment"/>
</dbReference>
<gene>
    <name evidence="1" type="ORF">P119_gp33</name>
</gene>
<organism evidence="1 2">
    <name type="scientific">Pelagibacter phage HTVC119P</name>
    <dbReference type="NCBI Taxonomy" id="2283020"/>
    <lineage>
        <taxon>Viruses</taxon>
        <taxon>Duplodnaviria</taxon>
        <taxon>Heunggongvirae</taxon>
        <taxon>Uroviricota</taxon>
        <taxon>Caudoviricetes</taxon>
        <taxon>Autographivirales</taxon>
        <taxon>Votkovvirus</taxon>
    </lineage>
</organism>
<evidence type="ECO:0000313" key="1">
    <source>
        <dbReference type="EMBL" id="AXH71382.1"/>
    </source>
</evidence>
<reference evidence="1 2" key="1">
    <citation type="journal article" date="2019" name="Environ. Microbiol.">
        <title>Pelagiphages in the Podoviridae family integrate into host genomes.</title>
        <authorList>
            <person name="Zhao Y."/>
            <person name="Qin F."/>
            <person name="Zhang R."/>
            <person name="Giovannoni S.J."/>
            <person name="Zhang Z."/>
            <person name="Sun J."/>
            <person name="Du S."/>
            <person name="Rensing C."/>
        </authorList>
    </citation>
    <scope>NUCLEOTIDE SEQUENCE [LARGE SCALE GENOMIC DNA]</scope>
</reference>
<evidence type="ECO:0000313" key="2">
    <source>
        <dbReference type="Proteomes" id="UP000317351"/>
    </source>
</evidence>
<sequence>MCNPTALAVSSFAIQAVSAKAEYDDAKNRARLQRENNEKARKSSQMAYLSDLGKLDIEQQQKQKEIAIQKEAKETELIKKQSQGYLAGLEKGNANINAVLRDIGYEYQPEFLNQKAAVEDINTQTIFGYSDAYNAMERSYASLKAPVMPSKTAMALKIAGAGTNTYGTYKSGGYGQT</sequence>